<keyword evidence="2" id="KW-0812">Transmembrane</keyword>
<gene>
    <name evidence="3" type="ORF">C8N38_106105</name>
</gene>
<dbReference type="EMBL" id="QAYC01000006">
    <property type="protein sequence ID" value="PTW49844.1"/>
    <property type="molecule type" value="Genomic_DNA"/>
</dbReference>
<keyword evidence="2" id="KW-0472">Membrane</keyword>
<feature type="compositionally biased region" description="Low complexity" evidence="1">
    <location>
        <begin position="315"/>
        <end position="328"/>
    </location>
</feature>
<dbReference type="AlphaFoldDB" id="A0A8E2VJL7"/>
<dbReference type="RefSeq" id="WP_108026805.1">
    <property type="nucleotide sequence ID" value="NZ_QAYC01000006.1"/>
</dbReference>
<protein>
    <submittedName>
        <fullName evidence="3">Uncharacterized protein</fullName>
    </submittedName>
</protein>
<organism evidence="3 4">
    <name type="scientific">Rhodovulum kholense</name>
    <dbReference type="NCBI Taxonomy" id="453584"/>
    <lineage>
        <taxon>Bacteria</taxon>
        <taxon>Pseudomonadati</taxon>
        <taxon>Pseudomonadota</taxon>
        <taxon>Alphaproteobacteria</taxon>
        <taxon>Rhodobacterales</taxon>
        <taxon>Paracoccaceae</taxon>
        <taxon>Rhodovulum</taxon>
    </lineage>
</organism>
<evidence type="ECO:0000313" key="3">
    <source>
        <dbReference type="EMBL" id="PTW49844.1"/>
    </source>
</evidence>
<feature type="compositionally biased region" description="Low complexity" evidence="1">
    <location>
        <begin position="238"/>
        <end position="254"/>
    </location>
</feature>
<evidence type="ECO:0000256" key="2">
    <source>
        <dbReference type="SAM" id="Phobius"/>
    </source>
</evidence>
<accession>A0A8E2VJL7</accession>
<dbReference type="OrthoDB" id="262081at2"/>
<feature type="region of interest" description="Disordered" evidence="1">
    <location>
        <begin position="161"/>
        <end position="262"/>
    </location>
</feature>
<dbReference type="Proteomes" id="UP000244037">
    <property type="component" value="Unassembled WGS sequence"/>
</dbReference>
<evidence type="ECO:0000256" key="1">
    <source>
        <dbReference type="SAM" id="MobiDB-lite"/>
    </source>
</evidence>
<sequence>MTPDHTQKGKAEPSIHRRASDVALSFSRLAPGVRARVRVFPALAVAGAALTALVSVLAVTAVPPAQGRAPEAALALGRDATPVEGSVLLVGSDATRAEPLAPVTRPAPLVPLMGAAEDGLDPVAEARAAQGQQAARLMLAAYPATPGGTALPNGLHVYAGAPDVAPPARPGADPETPEDQLAQLRPHPRPLAEGGDAGPLGDARRPRPRPTAEAPAATTDVVASLTDEAAPRPHARPRAAAGTAATALPEATGTDPQSPPAGPVLLAVAQTVAVDSVRPQARPIPPAAAAYAASLMPAAGIALAAAPVPPETAPEDAAVPDAAPAAGAEQGLKASLRPQTRPAALARLARGTLFPEERRGTAPRAEPFAHTDIARGANGCSMRLARGIPNRGRGALDGREVGSRMNGLHGGDRDSLIVQQALAGNIPHFLRELTPVKVSGTLSGGGRADVTICVTPDYLALGSDADFVRVPMGLPAAARIADRFGFLLPTTRMVDAIYSQAGLRLDPRPMAAGAQMSSTGYFLQHNRTVEGQTGGREGQLTAGQKKDLVLTNRLRSHPGRVAIYGWHKRDGSPIQPLSTVHGAYYSDYSHGVRLVSQTAFLNGRPVSLASLLSNPTYAQLLTGEGPIDAPERLMASLYR</sequence>
<feature type="region of interest" description="Disordered" evidence="1">
    <location>
        <begin position="310"/>
        <end position="339"/>
    </location>
</feature>
<feature type="transmembrane region" description="Helical" evidence="2">
    <location>
        <begin position="39"/>
        <end position="62"/>
    </location>
</feature>
<evidence type="ECO:0000313" key="4">
    <source>
        <dbReference type="Proteomes" id="UP000244037"/>
    </source>
</evidence>
<keyword evidence="4" id="KW-1185">Reference proteome</keyword>
<proteinExistence type="predicted"/>
<comment type="caution">
    <text evidence="3">The sequence shown here is derived from an EMBL/GenBank/DDBJ whole genome shotgun (WGS) entry which is preliminary data.</text>
</comment>
<keyword evidence="2" id="KW-1133">Transmembrane helix</keyword>
<reference evidence="3 4" key="1">
    <citation type="submission" date="2018-04" db="EMBL/GenBank/DDBJ databases">
        <title>Genomic Encyclopedia of Archaeal and Bacterial Type Strains, Phase II (KMG-II): from individual species to whole genera.</title>
        <authorList>
            <person name="Goeker M."/>
        </authorList>
    </citation>
    <scope>NUCLEOTIDE SEQUENCE [LARGE SCALE GENOMIC DNA]</scope>
    <source>
        <strain evidence="3 4">DSM 19783</strain>
    </source>
</reference>
<name>A0A8E2VJL7_9RHOB</name>